<evidence type="ECO:0008006" key="3">
    <source>
        <dbReference type="Google" id="ProtNLM"/>
    </source>
</evidence>
<dbReference type="STRING" id="44576.SAMN05421881_10789"/>
<dbReference type="Gene3D" id="3.40.1050.10">
    <property type="entry name" value="Carbonic anhydrase"/>
    <property type="match status" value="1"/>
</dbReference>
<evidence type="ECO:0000313" key="1">
    <source>
        <dbReference type="EMBL" id="SDY91164.1"/>
    </source>
</evidence>
<gene>
    <name evidence="1" type="ORF">SAMN05421881_10789</name>
</gene>
<dbReference type="GO" id="GO:0008270">
    <property type="term" value="F:zinc ion binding"/>
    <property type="evidence" value="ECO:0007669"/>
    <property type="project" value="InterPro"/>
</dbReference>
<dbReference type="SUPFAM" id="SSF53056">
    <property type="entry name" value="beta-carbonic anhydrase, cab"/>
    <property type="match status" value="1"/>
</dbReference>
<reference evidence="1 2" key="1">
    <citation type="submission" date="2016-10" db="EMBL/GenBank/DDBJ databases">
        <authorList>
            <person name="de Groot N.N."/>
        </authorList>
    </citation>
    <scope>NUCLEOTIDE SEQUENCE [LARGE SCALE GENOMIC DNA]</scope>
    <source>
        <strain evidence="1 2">Nm1</strain>
    </source>
</reference>
<name>A0A1H3NQQ8_9PROT</name>
<dbReference type="AlphaFoldDB" id="A0A1H3NQQ8"/>
<dbReference type="Pfam" id="PF20393">
    <property type="entry name" value="Pro_CA_2"/>
    <property type="match status" value="1"/>
</dbReference>
<dbReference type="Proteomes" id="UP000198640">
    <property type="component" value="Unassembled WGS sequence"/>
</dbReference>
<accession>A0A1H3NQQ8</accession>
<evidence type="ECO:0000313" key="2">
    <source>
        <dbReference type="Proteomes" id="UP000198640"/>
    </source>
</evidence>
<keyword evidence="2" id="KW-1185">Reference proteome</keyword>
<dbReference type="PROSITE" id="PS51318">
    <property type="entry name" value="TAT"/>
    <property type="match status" value="1"/>
</dbReference>
<dbReference type="RefSeq" id="WP_090415663.1">
    <property type="nucleotide sequence ID" value="NZ_FNOY01000078.1"/>
</dbReference>
<dbReference type="EMBL" id="FNOY01000078">
    <property type="protein sequence ID" value="SDY91164.1"/>
    <property type="molecule type" value="Genomic_DNA"/>
</dbReference>
<dbReference type="InterPro" id="IPR046871">
    <property type="entry name" value="Pro_CA_2"/>
</dbReference>
<organism evidence="1 2">
    <name type="scientific">Nitrosomonas halophila</name>
    <dbReference type="NCBI Taxonomy" id="44576"/>
    <lineage>
        <taxon>Bacteria</taxon>
        <taxon>Pseudomonadati</taxon>
        <taxon>Pseudomonadota</taxon>
        <taxon>Betaproteobacteria</taxon>
        <taxon>Nitrosomonadales</taxon>
        <taxon>Nitrosomonadaceae</taxon>
        <taxon>Nitrosomonas</taxon>
    </lineage>
</organism>
<proteinExistence type="predicted"/>
<dbReference type="GO" id="GO:0004089">
    <property type="term" value="F:carbonate dehydratase activity"/>
    <property type="evidence" value="ECO:0007669"/>
    <property type="project" value="InterPro"/>
</dbReference>
<sequence length="191" mass="21571">MKNRYLVDNSIDPLAVPDTARRKLLKFTALTASTGLLWFGVGSSAARASGKANTLLLSCMDYRLMDEIERYMLRRGLYHNYDHIVLAGASLGAITDKYPQWSKTFWDHLDLSVKLHGVHTVMIMDHRDCGAYKALLGEDFFQNPQRETTEHATKLMKLKAMILEKYPSIAVETLLMNLAGEVEMIQHAPLA</sequence>
<dbReference type="InterPro" id="IPR006311">
    <property type="entry name" value="TAT_signal"/>
</dbReference>
<protein>
    <recommendedName>
        <fullName evidence="3">Carbonic anhydrase</fullName>
    </recommendedName>
</protein>
<dbReference type="OrthoDB" id="288525at2"/>
<dbReference type="InterPro" id="IPR036874">
    <property type="entry name" value="Carbonic_anhydrase_sf"/>
</dbReference>